<comment type="subunit">
    <text evidence="3 13">Monomer.</text>
</comment>
<dbReference type="Proteomes" id="UP000273778">
    <property type="component" value="Chromosome"/>
</dbReference>
<dbReference type="Gene3D" id="2.50.20.10">
    <property type="entry name" value="Lipoprotein localisation LolA/LolB/LppX"/>
    <property type="match status" value="1"/>
</dbReference>
<accession>A0A3N4E8J8</accession>
<keyword evidence="8 13" id="KW-0472">Membrane</keyword>
<dbReference type="EMBL" id="RKKB01000002">
    <property type="protein sequence ID" value="RPA33122.1"/>
    <property type="molecule type" value="Genomic_DNA"/>
</dbReference>
<dbReference type="InterPro" id="IPR004565">
    <property type="entry name" value="OM_lipoprot_LolB"/>
</dbReference>
<comment type="similarity">
    <text evidence="2 13">Belongs to the LolB family.</text>
</comment>
<dbReference type="GO" id="GO:0044874">
    <property type="term" value="P:lipoprotein localization to outer membrane"/>
    <property type="evidence" value="ECO:0007669"/>
    <property type="project" value="UniProtKB-UniRule"/>
</dbReference>
<dbReference type="InterPro" id="IPR029046">
    <property type="entry name" value="LolA/LolB/LppX"/>
</dbReference>
<dbReference type="SUPFAM" id="SSF89392">
    <property type="entry name" value="Prokaryotic lipoproteins and lipoprotein localization factors"/>
    <property type="match status" value="1"/>
</dbReference>
<evidence type="ECO:0000313" key="16">
    <source>
        <dbReference type="Proteomes" id="UP000273778"/>
    </source>
</evidence>
<evidence type="ECO:0000256" key="6">
    <source>
        <dbReference type="ARBA" id="ARBA00022729"/>
    </source>
</evidence>
<evidence type="ECO:0000313" key="17">
    <source>
        <dbReference type="Proteomes" id="UP000278855"/>
    </source>
</evidence>
<reference evidence="15" key="3">
    <citation type="submission" date="2018-11" db="EMBL/GenBank/DDBJ databases">
        <authorList>
            <person name="Hwang Y.J."/>
            <person name="Hwang C.Y."/>
        </authorList>
    </citation>
    <scope>NUCLEOTIDE SEQUENCE</scope>
    <source>
        <strain evidence="15">R106</strain>
    </source>
</reference>
<proteinExistence type="inferred from homology"/>
<keyword evidence="5 13" id="KW-0813">Transport</keyword>
<reference evidence="17" key="2">
    <citation type="submission" date="2018-11" db="EMBL/GenBank/DDBJ databases">
        <title>Shewanella sp. R106.</title>
        <authorList>
            <person name="Hwang Y.J."/>
            <person name="Hwang C.Y."/>
        </authorList>
    </citation>
    <scope>NUCLEOTIDE SEQUENCE [LARGE SCALE GENOMIC DNA]</scope>
    <source>
        <strain evidence="17">R106</strain>
    </source>
</reference>
<evidence type="ECO:0000256" key="2">
    <source>
        <dbReference type="ARBA" id="ARBA00009696"/>
    </source>
</evidence>
<dbReference type="GO" id="GO:0009279">
    <property type="term" value="C:cell outer membrane"/>
    <property type="evidence" value="ECO:0007669"/>
    <property type="project" value="UniProtKB-SubCell"/>
</dbReference>
<dbReference type="AlphaFoldDB" id="A0A3N4E8J8"/>
<comment type="function">
    <text evidence="13">Plays a critical role in the incorporation of lipoproteins in the outer membrane after they are released by the LolA protein.</text>
</comment>
<evidence type="ECO:0000313" key="15">
    <source>
        <dbReference type="EMBL" id="RPA33122.1"/>
    </source>
</evidence>
<evidence type="ECO:0000256" key="8">
    <source>
        <dbReference type="ARBA" id="ARBA00023136"/>
    </source>
</evidence>
<evidence type="ECO:0000256" key="7">
    <source>
        <dbReference type="ARBA" id="ARBA00022927"/>
    </source>
</evidence>
<dbReference type="KEGG" id="spsr:EGC80_09235"/>
<keyword evidence="11 13" id="KW-0998">Cell outer membrane</keyword>
<dbReference type="NCBIfam" id="TIGR00548">
    <property type="entry name" value="lolB"/>
    <property type="match status" value="1"/>
</dbReference>
<protein>
    <recommendedName>
        <fullName evidence="4 13">Outer-membrane lipoprotein LolB</fullName>
    </recommendedName>
</protein>
<evidence type="ECO:0000256" key="1">
    <source>
        <dbReference type="ARBA" id="ARBA00004459"/>
    </source>
</evidence>
<evidence type="ECO:0000256" key="10">
    <source>
        <dbReference type="ARBA" id="ARBA00023186"/>
    </source>
</evidence>
<sequence>MRLSASLFHIAFITAVLLLAGCSVTPSDDFIPITVKNAAQAKAWELQGKIAVKTSEDKFSTNIYWLHQPAANDLRLTTVLGTTVLSLKTDQGMATLEVDGKIYRDSNAQDLLKAISGWSIPLESLPLWITGQIGNNDNIVSYNPDGTIKQLISHDPQANWSVSFLSWHHQSGALVPKLLKIERENVQIKIQSNQWTAVAARTK</sequence>
<evidence type="ECO:0000256" key="12">
    <source>
        <dbReference type="ARBA" id="ARBA00023288"/>
    </source>
</evidence>
<comment type="subcellular location">
    <subcellularLocation>
        <location evidence="1 13">Cell outer membrane</location>
        <topology evidence="1 13">Lipid-anchor</topology>
    </subcellularLocation>
</comment>
<dbReference type="Pfam" id="PF03550">
    <property type="entry name" value="LolB"/>
    <property type="match status" value="1"/>
</dbReference>
<dbReference type="HAMAP" id="MF_00233">
    <property type="entry name" value="LolB"/>
    <property type="match status" value="1"/>
</dbReference>
<evidence type="ECO:0000256" key="9">
    <source>
        <dbReference type="ARBA" id="ARBA00023139"/>
    </source>
</evidence>
<dbReference type="EMBL" id="CP034073">
    <property type="protein sequence ID" value="AZG35081.1"/>
    <property type="molecule type" value="Genomic_DNA"/>
</dbReference>
<reference evidence="14 16" key="1">
    <citation type="submission" date="2018-11" db="EMBL/GenBank/DDBJ databases">
        <title>Shewanella sp. M2.</title>
        <authorList>
            <person name="Hwang Y.J."/>
            <person name="Hwang C.Y."/>
        </authorList>
    </citation>
    <scope>NUCLEOTIDE SEQUENCE [LARGE SCALE GENOMIC DNA]</scope>
    <source>
        <strain evidence="14 16">M2</strain>
    </source>
</reference>
<dbReference type="RefSeq" id="WP_101034364.1">
    <property type="nucleotide sequence ID" value="NZ_CP034073.1"/>
</dbReference>
<dbReference type="PROSITE" id="PS51257">
    <property type="entry name" value="PROKAR_LIPOPROTEIN"/>
    <property type="match status" value="1"/>
</dbReference>
<evidence type="ECO:0000256" key="13">
    <source>
        <dbReference type="HAMAP-Rule" id="MF_00233"/>
    </source>
</evidence>
<dbReference type="CDD" id="cd16326">
    <property type="entry name" value="LolB"/>
    <property type="match status" value="1"/>
</dbReference>
<dbReference type="OrthoDB" id="9797618at2"/>
<evidence type="ECO:0000256" key="5">
    <source>
        <dbReference type="ARBA" id="ARBA00022448"/>
    </source>
</evidence>
<evidence type="ECO:0000313" key="14">
    <source>
        <dbReference type="EMBL" id="AZG35081.1"/>
    </source>
</evidence>
<evidence type="ECO:0000256" key="4">
    <source>
        <dbReference type="ARBA" id="ARBA00016202"/>
    </source>
</evidence>
<evidence type="ECO:0000256" key="11">
    <source>
        <dbReference type="ARBA" id="ARBA00023237"/>
    </source>
</evidence>
<organism evidence="15 17">
    <name type="scientific">Shewanella psychromarinicola</name>
    <dbReference type="NCBI Taxonomy" id="2487742"/>
    <lineage>
        <taxon>Bacteria</taxon>
        <taxon>Pseudomonadati</taxon>
        <taxon>Pseudomonadota</taxon>
        <taxon>Gammaproteobacteria</taxon>
        <taxon>Alteromonadales</taxon>
        <taxon>Shewanellaceae</taxon>
        <taxon>Shewanella</taxon>
    </lineage>
</organism>
<gene>
    <name evidence="13 15" type="primary">lolB</name>
    <name evidence="15" type="ORF">EGC77_07110</name>
    <name evidence="14" type="ORF">EGC80_09235</name>
</gene>
<dbReference type="GO" id="GO:0015031">
    <property type="term" value="P:protein transport"/>
    <property type="evidence" value="ECO:0007669"/>
    <property type="project" value="UniProtKB-KW"/>
</dbReference>
<keyword evidence="16" id="KW-1185">Reference proteome</keyword>
<keyword evidence="9 13" id="KW-0564">Palmitate</keyword>
<keyword evidence="12 13" id="KW-0449">Lipoprotein</keyword>
<keyword evidence="7 13" id="KW-0653">Protein transport</keyword>
<keyword evidence="10 13" id="KW-0143">Chaperone</keyword>
<name>A0A3N4E8J8_9GAMM</name>
<dbReference type="Proteomes" id="UP000278855">
    <property type="component" value="Unassembled WGS sequence"/>
</dbReference>
<evidence type="ECO:0000256" key="3">
    <source>
        <dbReference type="ARBA" id="ARBA00011245"/>
    </source>
</evidence>
<keyword evidence="6 13" id="KW-0732">Signal</keyword>